<dbReference type="PRINTS" id="PR00344">
    <property type="entry name" value="BCTRLSENSOR"/>
</dbReference>
<dbReference type="EC" id="2.7.13.3" evidence="2"/>
<dbReference type="GO" id="GO:0000155">
    <property type="term" value="F:phosphorelay sensor kinase activity"/>
    <property type="evidence" value="ECO:0007669"/>
    <property type="project" value="InterPro"/>
</dbReference>
<proteinExistence type="predicted"/>
<dbReference type="InterPro" id="IPR035965">
    <property type="entry name" value="PAS-like_dom_sf"/>
</dbReference>
<dbReference type="SUPFAM" id="SSF47384">
    <property type="entry name" value="Homodimeric domain of signal transducing histidine kinase"/>
    <property type="match status" value="1"/>
</dbReference>
<dbReference type="Pfam" id="PF02518">
    <property type="entry name" value="HATPase_c"/>
    <property type="match status" value="1"/>
</dbReference>
<dbReference type="Pfam" id="PF00512">
    <property type="entry name" value="HisKA"/>
    <property type="match status" value="1"/>
</dbReference>
<dbReference type="Gene3D" id="3.40.50.2300">
    <property type="match status" value="1"/>
</dbReference>
<dbReference type="SMART" id="SM00448">
    <property type="entry name" value="REC"/>
    <property type="match status" value="1"/>
</dbReference>
<dbReference type="InterPro" id="IPR013656">
    <property type="entry name" value="PAS_4"/>
</dbReference>
<evidence type="ECO:0000313" key="6">
    <source>
        <dbReference type="Proteomes" id="UP000239089"/>
    </source>
</evidence>
<dbReference type="InterPro" id="IPR036890">
    <property type="entry name" value="HATPase_C_sf"/>
</dbReference>
<dbReference type="Gene3D" id="3.30.450.20">
    <property type="entry name" value="PAS domain"/>
    <property type="match status" value="2"/>
</dbReference>
<feature type="transmembrane region" description="Helical" evidence="4">
    <location>
        <begin position="46"/>
        <end position="71"/>
    </location>
</feature>
<name>A0A2S6MVE8_9HYPH</name>
<dbReference type="InterPro" id="IPR005467">
    <property type="entry name" value="His_kinase_dom"/>
</dbReference>
<dbReference type="InterPro" id="IPR001789">
    <property type="entry name" value="Sig_transdc_resp-reg_receiver"/>
</dbReference>
<evidence type="ECO:0000256" key="1">
    <source>
        <dbReference type="ARBA" id="ARBA00000085"/>
    </source>
</evidence>
<dbReference type="EMBL" id="NHSJ01000134">
    <property type="protein sequence ID" value="PPQ26336.1"/>
    <property type="molecule type" value="Genomic_DNA"/>
</dbReference>
<dbReference type="PANTHER" id="PTHR43065:SF42">
    <property type="entry name" value="TWO-COMPONENT SENSOR PPRA"/>
    <property type="match status" value="1"/>
</dbReference>
<dbReference type="InterPro" id="IPR011006">
    <property type="entry name" value="CheY-like_superfamily"/>
</dbReference>
<keyword evidence="4" id="KW-0812">Transmembrane</keyword>
<keyword evidence="5" id="KW-0418">Kinase</keyword>
<dbReference type="SUPFAM" id="SSF55874">
    <property type="entry name" value="ATPase domain of HSP90 chaperone/DNA topoisomerase II/histidine kinase"/>
    <property type="match status" value="1"/>
</dbReference>
<gene>
    <name evidence="5" type="ORF">CCR94_22070</name>
</gene>
<dbReference type="PROSITE" id="PS50109">
    <property type="entry name" value="HIS_KIN"/>
    <property type="match status" value="1"/>
</dbReference>
<keyword evidence="4" id="KW-1133">Transmembrane helix</keyword>
<dbReference type="InterPro" id="IPR003594">
    <property type="entry name" value="HATPase_dom"/>
</dbReference>
<dbReference type="PANTHER" id="PTHR43065">
    <property type="entry name" value="SENSOR HISTIDINE KINASE"/>
    <property type="match status" value="1"/>
</dbReference>
<dbReference type="FunFam" id="1.10.287.130:FF:000037">
    <property type="entry name" value="Hybrid sensor histidine kinase/response regulator"/>
    <property type="match status" value="1"/>
</dbReference>
<dbReference type="InterPro" id="IPR003661">
    <property type="entry name" value="HisK_dim/P_dom"/>
</dbReference>
<dbReference type="InterPro" id="IPR004358">
    <property type="entry name" value="Sig_transdc_His_kin-like_C"/>
</dbReference>
<dbReference type="SUPFAM" id="SSF55785">
    <property type="entry name" value="PYP-like sensor domain (PAS domain)"/>
    <property type="match status" value="2"/>
</dbReference>
<accession>A0A2S6MVE8</accession>
<dbReference type="CDD" id="cd00082">
    <property type="entry name" value="HisKA"/>
    <property type="match status" value="1"/>
</dbReference>
<dbReference type="Pfam" id="PF00072">
    <property type="entry name" value="Response_reg"/>
    <property type="match status" value="1"/>
</dbReference>
<dbReference type="PROSITE" id="PS50110">
    <property type="entry name" value="RESPONSE_REGULATORY"/>
    <property type="match status" value="1"/>
</dbReference>
<dbReference type="InterPro" id="IPR000014">
    <property type="entry name" value="PAS"/>
</dbReference>
<keyword evidence="6" id="KW-1185">Reference proteome</keyword>
<evidence type="ECO:0000256" key="4">
    <source>
        <dbReference type="SAM" id="Phobius"/>
    </source>
</evidence>
<dbReference type="OrthoDB" id="9796100at2"/>
<sequence>MRPESPHIAVEQSSRADRPLLVVALAALSLAIMAGFSYFPNEQTPMFLLFLLLSLAFVGALGLIAFAAGFLRTSATRAGDDVARLLGDTSPDGLLVTEGESRIVYANDAYLALAGAAEGEDVAGVRTIDRLFAGAPEVAEPLYRLALAAREGKRCAEELRVTPALVGDAEVAWYRISVRPLERPGYRQASGQASGHGAKSSARTMALWTISDVTRERARHENVFQELQHAIDFLDHAPAGFFSTDAHGNISYMNATLAEWLDFDLAQVGTGGLALRDIVADDSASLLEFSSGSPNTVRTEQIDLDLRRRDGLRLPTRLLHRVAFGADGSPGASRTLALNRSPGGEPAEEARAAEVRFARFFNSTPMAIATVDRAGSILRSNAAFGKLLPGALTGPDGARSILAGVAQAHRSGLLRAVQDAASGSEDNAPIDAALTETGKSARLFVTPNEDADQRGASVFVLDTTEERNREEQLHQSQKMQAVGQLAGGVAHDFNNVLTAILGYSELLLANHRPTDPSFQDIMQIKQNANRAAGLVRQLLAFSRRQTLRPQVLQLGDVLSDLQMLTRRLVGEKIEVNLKQSRDLWLVKADLNQFEQVIMNLVVNARDAMPGGGKILLRVKNVAAAECAAYAYKQLPEADYVVVEVEDNGAGIPVEIRDKIFDPFFTTKDVGKGTGLGLSMVYGIVKQTGGFIYVDSTVGRGATFRIFLTRHIPVAETAVEEEKPKVEEKKASADYTGAGVILLVEDEEAVRAFGARALSSRGYTVLEAESGVDALRVVDGNPGRIDLVVSDVVMPEMDGPTMFGELRKRGVKAKVIFVSGYAEDAFSKNLPEGEDFGFMPKPFTLKQLIETVKANMR</sequence>
<comment type="caution">
    <text evidence="5">The sequence shown here is derived from an EMBL/GenBank/DDBJ whole genome shotgun (WGS) entry which is preliminary data.</text>
</comment>
<comment type="catalytic activity">
    <reaction evidence="1">
        <text>ATP + protein L-histidine = ADP + protein N-phospho-L-histidine.</text>
        <dbReference type="EC" id="2.7.13.3"/>
    </reaction>
</comment>
<organism evidence="5 6">
    <name type="scientific">Rhodoblastus sphagnicola</name>
    <dbReference type="NCBI Taxonomy" id="333368"/>
    <lineage>
        <taxon>Bacteria</taxon>
        <taxon>Pseudomonadati</taxon>
        <taxon>Pseudomonadota</taxon>
        <taxon>Alphaproteobacteria</taxon>
        <taxon>Hyphomicrobiales</taxon>
        <taxon>Rhodoblastaceae</taxon>
        <taxon>Rhodoblastus</taxon>
    </lineage>
</organism>
<dbReference type="Pfam" id="PF08448">
    <property type="entry name" value="PAS_4"/>
    <property type="match status" value="1"/>
</dbReference>
<dbReference type="SMART" id="SM00388">
    <property type="entry name" value="HisKA"/>
    <property type="match status" value="1"/>
</dbReference>
<dbReference type="RefSeq" id="WP_104510445.1">
    <property type="nucleotide sequence ID" value="NZ_JACIGC010000004.1"/>
</dbReference>
<evidence type="ECO:0000256" key="3">
    <source>
        <dbReference type="ARBA" id="ARBA00022553"/>
    </source>
</evidence>
<evidence type="ECO:0000313" key="5">
    <source>
        <dbReference type="EMBL" id="PPQ26336.1"/>
    </source>
</evidence>
<dbReference type="AlphaFoldDB" id="A0A2S6MVE8"/>
<dbReference type="Gene3D" id="1.10.287.130">
    <property type="match status" value="1"/>
</dbReference>
<dbReference type="SMART" id="SM00387">
    <property type="entry name" value="HATPase_c"/>
    <property type="match status" value="1"/>
</dbReference>
<reference evidence="5 6" key="1">
    <citation type="journal article" date="2018" name="Arch. Microbiol.">
        <title>New insights into the metabolic potential of the phototrophic purple bacterium Rhodopila globiformis DSM 161(T) from its draft genome sequence and evidence for a vanadium-dependent nitrogenase.</title>
        <authorList>
            <person name="Imhoff J.F."/>
            <person name="Rahn T."/>
            <person name="Kunzel S."/>
            <person name="Neulinger S.C."/>
        </authorList>
    </citation>
    <scope>NUCLEOTIDE SEQUENCE [LARGE SCALE GENOMIC DNA]</scope>
    <source>
        <strain evidence="5 6">DSM 16996</strain>
    </source>
</reference>
<dbReference type="InterPro" id="IPR036097">
    <property type="entry name" value="HisK_dim/P_sf"/>
</dbReference>
<dbReference type="SUPFAM" id="SSF52172">
    <property type="entry name" value="CheY-like"/>
    <property type="match status" value="1"/>
</dbReference>
<dbReference type="NCBIfam" id="NF046020">
    <property type="entry name" value="HisKinCckABruc"/>
    <property type="match status" value="1"/>
</dbReference>
<feature type="transmembrane region" description="Helical" evidence="4">
    <location>
        <begin position="20"/>
        <end position="40"/>
    </location>
</feature>
<dbReference type="Gene3D" id="3.30.565.10">
    <property type="entry name" value="Histidine kinase-like ATPase, C-terminal domain"/>
    <property type="match status" value="1"/>
</dbReference>
<dbReference type="Proteomes" id="UP000239089">
    <property type="component" value="Unassembled WGS sequence"/>
</dbReference>
<keyword evidence="4" id="KW-0472">Membrane</keyword>
<evidence type="ECO:0000256" key="2">
    <source>
        <dbReference type="ARBA" id="ARBA00012438"/>
    </source>
</evidence>
<keyword evidence="3" id="KW-0597">Phosphoprotein</keyword>
<keyword evidence="5" id="KW-0808">Transferase</keyword>
<protein>
    <recommendedName>
        <fullName evidence="2">histidine kinase</fullName>
        <ecNumber evidence="2">2.7.13.3</ecNumber>
    </recommendedName>
</protein>
<dbReference type="SMART" id="SM00091">
    <property type="entry name" value="PAS"/>
    <property type="match status" value="3"/>
</dbReference>